<organism evidence="7 8">
    <name type="scientific">Babesia duncani</name>
    <dbReference type="NCBI Taxonomy" id="323732"/>
    <lineage>
        <taxon>Eukaryota</taxon>
        <taxon>Sar</taxon>
        <taxon>Alveolata</taxon>
        <taxon>Apicomplexa</taxon>
        <taxon>Aconoidasida</taxon>
        <taxon>Piroplasmida</taxon>
        <taxon>Babesiidae</taxon>
        <taxon>Babesia</taxon>
    </lineage>
</organism>
<evidence type="ECO:0000256" key="4">
    <source>
        <dbReference type="ARBA" id="ARBA00023163"/>
    </source>
</evidence>
<protein>
    <submittedName>
        <fullName evidence="7">AP2-ERF domain</fullName>
    </submittedName>
</protein>
<dbReference type="Gene3D" id="1.20.5.2050">
    <property type="match status" value="3"/>
</dbReference>
<dbReference type="Proteomes" id="UP001214638">
    <property type="component" value="Unassembled WGS sequence"/>
</dbReference>
<evidence type="ECO:0000256" key="5">
    <source>
        <dbReference type="ARBA" id="ARBA00023242"/>
    </source>
</evidence>
<dbReference type="KEGG" id="bdw:94337005"/>
<keyword evidence="2" id="KW-0805">Transcription regulation</keyword>
<evidence type="ECO:0000313" key="8">
    <source>
        <dbReference type="Proteomes" id="UP001214638"/>
    </source>
</evidence>
<proteinExistence type="predicted"/>
<sequence length="413" mass="47656">MNEVGKAPQNESSMTNCRNGIDEYKNFNSLDTNGYYLDSETIPTVSAQSSSTTLYDSGDETSQIVNVQVQQDPTNNPALYYPEPFVYPNGLDVGISPLLDTSIKKRENVISGVKFQPSDNRWIARWTTADGKRACKSFSVNIYGFDQARALAIEARHKGVSLSGRSFCNRERQHAMRSGVGIIGIRFDKTQARWVSSYYEGGKRKFRYFTVKDYGYEQAKQHAILWKTCNDERLIRNRQQQMMEMPLEQNTSDNWPRTYNSQDYALYYNPLYLQPSHSQAPPAQQQMQHQQQQELVGLDYEASLQQQTLYSDFGQYCNYSTRPEDMYQYYDQVQYAANMQECQIPQEEETCSVSGVTLDKKNRRWGARWTAPDGRRAGRYFPIRQYGFHEAKRLAVLCRLQALENVQGSDSIE</sequence>
<keyword evidence="4" id="KW-0804">Transcription</keyword>
<dbReference type="GeneID" id="94337005"/>
<feature type="domain" description="AP2/ERF" evidence="6">
    <location>
        <begin position="109"/>
        <end position="158"/>
    </location>
</feature>
<evidence type="ECO:0000256" key="2">
    <source>
        <dbReference type="ARBA" id="ARBA00023015"/>
    </source>
</evidence>
<reference evidence="7" key="1">
    <citation type="journal article" date="2023" name="Nat. Microbiol.">
        <title>Babesia duncani multi-omics identifies virulence factors and drug targets.</title>
        <authorList>
            <person name="Singh P."/>
            <person name="Lonardi S."/>
            <person name="Liang Q."/>
            <person name="Vydyam P."/>
            <person name="Khabirova E."/>
            <person name="Fang T."/>
            <person name="Gihaz S."/>
            <person name="Thekkiniath J."/>
            <person name="Munshi M."/>
            <person name="Abel S."/>
            <person name="Ciampossin L."/>
            <person name="Batugedara G."/>
            <person name="Gupta M."/>
            <person name="Lu X.M."/>
            <person name="Lenz T."/>
            <person name="Chakravarty S."/>
            <person name="Cornillot E."/>
            <person name="Hu Y."/>
            <person name="Ma W."/>
            <person name="Gonzalez L.M."/>
            <person name="Sanchez S."/>
            <person name="Estrada K."/>
            <person name="Sanchez-Flores A."/>
            <person name="Montero E."/>
            <person name="Harb O.S."/>
            <person name="Le Roch K.G."/>
            <person name="Mamoun C.B."/>
        </authorList>
    </citation>
    <scope>NUCLEOTIDE SEQUENCE</scope>
    <source>
        <strain evidence="7">WA1</strain>
    </source>
</reference>
<dbReference type="GO" id="GO:0003700">
    <property type="term" value="F:DNA-binding transcription factor activity"/>
    <property type="evidence" value="ECO:0007669"/>
    <property type="project" value="InterPro"/>
</dbReference>
<keyword evidence="8" id="KW-1185">Reference proteome</keyword>
<comment type="caution">
    <text evidence="7">The sequence shown here is derived from an EMBL/GenBank/DDBJ whole genome shotgun (WGS) entry which is preliminary data.</text>
</comment>
<feature type="domain" description="AP2/ERF" evidence="6">
    <location>
        <begin position="181"/>
        <end position="231"/>
    </location>
</feature>
<keyword evidence="5" id="KW-0539">Nucleus</keyword>
<accession>A0AAD9PKM7</accession>
<dbReference type="InterPro" id="IPR001471">
    <property type="entry name" value="AP2/ERF_dom"/>
</dbReference>
<name>A0AAD9PKM7_9APIC</name>
<dbReference type="EMBL" id="JALLKP010000003">
    <property type="protein sequence ID" value="KAK2196108.1"/>
    <property type="molecule type" value="Genomic_DNA"/>
</dbReference>
<dbReference type="Pfam" id="PF00847">
    <property type="entry name" value="AP2"/>
    <property type="match status" value="3"/>
</dbReference>
<dbReference type="RefSeq" id="XP_067802950.1">
    <property type="nucleotide sequence ID" value="XM_067947728.1"/>
</dbReference>
<dbReference type="AlphaFoldDB" id="A0AAD9PKM7"/>
<dbReference type="GO" id="GO:0003677">
    <property type="term" value="F:DNA binding"/>
    <property type="evidence" value="ECO:0007669"/>
    <property type="project" value="UniProtKB-KW"/>
</dbReference>
<evidence type="ECO:0000259" key="6">
    <source>
        <dbReference type="Pfam" id="PF00847"/>
    </source>
</evidence>
<feature type="domain" description="AP2/ERF" evidence="6">
    <location>
        <begin position="352"/>
        <end position="402"/>
    </location>
</feature>
<evidence type="ECO:0000313" key="7">
    <source>
        <dbReference type="EMBL" id="KAK2196108.1"/>
    </source>
</evidence>
<comment type="subcellular location">
    <subcellularLocation>
        <location evidence="1">Nucleus</location>
    </subcellularLocation>
</comment>
<keyword evidence="3" id="KW-0238">DNA-binding</keyword>
<gene>
    <name evidence="7" type="ORF">BdWA1_002708</name>
</gene>
<evidence type="ECO:0000256" key="3">
    <source>
        <dbReference type="ARBA" id="ARBA00023125"/>
    </source>
</evidence>
<evidence type="ECO:0000256" key="1">
    <source>
        <dbReference type="ARBA" id="ARBA00004123"/>
    </source>
</evidence>
<dbReference type="GO" id="GO:0005634">
    <property type="term" value="C:nucleus"/>
    <property type="evidence" value="ECO:0007669"/>
    <property type="project" value="UniProtKB-SubCell"/>
</dbReference>